<evidence type="ECO:0000313" key="10">
    <source>
        <dbReference type="EMBL" id="QYZ71400.1"/>
    </source>
</evidence>
<sequence>MPMHIAYRINAALERILPEQRLFLKSDRDTRFVRLRPATQAVAIAGGGVMLLWTVVATSILLLDFVNAGSARTQQQLRQARFEERLSALSMDRDRRADEAVRAQERFNLALAEVSKMQTRLLASEDRRRELETGIEVIQATLSRTIQERDSARTELAALQETDAQDVVTAAEQAQDTAETLAFLSTALNETAGERDLMEGAARDAVAKVDAVAAERDAILARNAEIFAQLEDAITVSMEPLDKMFAAAGLSPDSLLSSVRRGYSGQGGPLGPLSLSTSGAAPSPDEMRANALLDKLDEVNMYRIAAAKVPLVLPLKTSFRYTSGFGVRQDPKGWGRRMHEGVDMAGSYGSPVLATADGVVTYAGWENGYGRLVKIKHDFGIETRYGHLSQIRVDVGQRVSRGDKIGDMGNSGRSTGTHLHYEVRVNGAAKNPMTFIKAGTNVF</sequence>
<dbReference type="PANTHER" id="PTHR21666">
    <property type="entry name" value="PEPTIDASE-RELATED"/>
    <property type="match status" value="1"/>
</dbReference>
<feature type="domain" description="M23ase beta-sheet core" evidence="8">
    <location>
        <begin position="337"/>
        <end position="432"/>
    </location>
</feature>
<dbReference type="GO" id="GO:0006508">
    <property type="term" value="P:proteolysis"/>
    <property type="evidence" value="ECO:0007669"/>
    <property type="project" value="UniProtKB-KW"/>
</dbReference>
<evidence type="ECO:0000256" key="5">
    <source>
        <dbReference type="ARBA" id="ARBA00022833"/>
    </source>
</evidence>
<evidence type="ECO:0000256" key="2">
    <source>
        <dbReference type="ARBA" id="ARBA00022670"/>
    </source>
</evidence>
<dbReference type="RefSeq" id="WP_220663916.1">
    <property type="nucleotide sequence ID" value="NZ_CP069370.1"/>
</dbReference>
<reference evidence="10" key="1">
    <citation type="submission" date="2021-02" db="EMBL/GenBank/DDBJ databases">
        <title>Rhodobacter shimadae sp. nov., an aerobic anoxygenic phototrophic bacterium isolated from a hot spring.</title>
        <authorList>
            <person name="Muramatsu S."/>
            <person name="Haruta S."/>
            <person name="Hirose S."/>
            <person name="Hanada S."/>
        </authorList>
    </citation>
    <scope>NUCLEOTIDE SEQUENCE</scope>
    <source>
        <strain evidence="10">N10</strain>
    </source>
</reference>
<keyword evidence="11" id="KW-1185">Reference proteome</keyword>
<keyword evidence="7" id="KW-1133">Transmembrane helix</keyword>
<organism evidence="10 11">
    <name type="scientific">Neotabrizicola shimadae</name>
    <dbReference type="NCBI Taxonomy" id="2807096"/>
    <lineage>
        <taxon>Bacteria</taxon>
        <taxon>Pseudomonadati</taxon>
        <taxon>Pseudomonadota</taxon>
        <taxon>Alphaproteobacteria</taxon>
        <taxon>Rhodobacterales</taxon>
        <taxon>Paracoccaceae</taxon>
        <taxon>Neotabrizicola</taxon>
    </lineage>
</organism>
<feature type="transmembrane region" description="Helical" evidence="7">
    <location>
        <begin position="41"/>
        <end position="63"/>
    </location>
</feature>
<dbReference type="GO" id="GO:0004222">
    <property type="term" value="F:metalloendopeptidase activity"/>
    <property type="evidence" value="ECO:0007669"/>
    <property type="project" value="TreeGrafter"/>
</dbReference>
<dbReference type="KEGG" id="nsm:JO391_07855"/>
<protein>
    <submittedName>
        <fullName evidence="10">Peptidoglycan DD-metalloendopeptidase family protein</fullName>
    </submittedName>
</protein>
<dbReference type="InterPro" id="IPR045974">
    <property type="entry name" value="DUF5930"/>
</dbReference>
<dbReference type="InterPro" id="IPR011055">
    <property type="entry name" value="Dup_hybrid_motif"/>
</dbReference>
<dbReference type="GO" id="GO:0046872">
    <property type="term" value="F:metal ion binding"/>
    <property type="evidence" value="ECO:0007669"/>
    <property type="project" value="UniProtKB-KW"/>
</dbReference>
<keyword evidence="7" id="KW-0812">Transmembrane</keyword>
<evidence type="ECO:0000259" key="9">
    <source>
        <dbReference type="Pfam" id="PF19353"/>
    </source>
</evidence>
<evidence type="ECO:0000259" key="8">
    <source>
        <dbReference type="Pfam" id="PF01551"/>
    </source>
</evidence>
<accession>A0A8G0ZYS1</accession>
<evidence type="ECO:0000313" key="11">
    <source>
        <dbReference type="Proteomes" id="UP000826300"/>
    </source>
</evidence>
<comment type="cofactor">
    <cofactor evidence="1">
        <name>Zn(2+)</name>
        <dbReference type="ChEBI" id="CHEBI:29105"/>
    </cofactor>
</comment>
<dbReference type="Pfam" id="PF01551">
    <property type="entry name" value="Peptidase_M23"/>
    <property type="match status" value="1"/>
</dbReference>
<keyword evidence="4" id="KW-0378">Hydrolase</keyword>
<dbReference type="PANTHER" id="PTHR21666:SF288">
    <property type="entry name" value="CELL DIVISION PROTEIN YTFB"/>
    <property type="match status" value="1"/>
</dbReference>
<evidence type="ECO:0000256" key="3">
    <source>
        <dbReference type="ARBA" id="ARBA00022723"/>
    </source>
</evidence>
<gene>
    <name evidence="10" type="ORF">JO391_07855</name>
</gene>
<dbReference type="AlphaFoldDB" id="A0A8G0ZYS1"/>
<keyword evidence="2" id="KW-0645">Protease</keyword>
<dbReference type="InterPro" id="IPR050570">
    <property type="entry name" value="Cell_wall_metabolism_enzyme"/>
</dbReference>
<dbReference type="Gene3D" id="2.70.70.10">
    <property type="entry name" value="Glucose Permease (Domain IIA)"/>
    <property type="match status" value="1"/>
</dbReference>
<keyword evidence="5" id="KW-0862">Zinc</keyword>
<evidence type="ECO:0000256" key="7">
    <source>
        <dbReference type="SAM" id="Phobius"/>
    </source>
</evidence>
<evidence type="ECO:0000256" key="1">
    <source>
        <dbReference type="ARBA" id="ARBA00001947"/>
    </source>
</evidence>
<keyword evidence="7" id="KW-0472">Membrane</keyword>
<dbReference type="SUPFAM" id="SSF51261">
    <property type="entry name" value="Duplicated hybrid motif"/>
    <property type="match status" value="1"/>
</dbReference>
<dbReference type="Pfam" id="PF19353">
    <property type="entry name" value="DUF5930"/>
    <property type="match status" value="1"/>
</dbReference>
<feature type="domain" description="DUF5930" evidence="9">
    <location>
        <begin position="1"/>
        <end position="320"/>
    </location>
</feature>
<keyword evidence="3" id="KW-0479">Metal-binding</keyword>
<proteinExistence type="predicted"/>
<evidence type="ECO:0000256" key="6">
    <source>
        <dbReference type="ARBA" id="ARBA00023049"/>
    </source>
</evidence>
<dbReference type="EMBL" id="CP069370">
    <property type="protein sequence ID" value="QYZ71400.1"/>
    <property type="molecule type" value="Genomic_DNA"/>
</dbReference>
<dbReference type="FunFam" id="2.70.70.10:FF:000006">
    <property type="entry name" value="M23 family peptidase"/>
    <property type="match status" value="1"/>
</dbReference>
<evidence type="ECO:0000256" key="4">
    <source>
        <dbReference type="ARBA" id="ARBA00022801"/>
    </source>
</evidence>
<dbReference type="InterPro" id="IPR016047">
    <property type="entry name" value="M23ase_b-sheet_dom"/>
</dbReference>
<dbReference type="Proteomes" id="UP000826300">
    <property type="component" value="Chromosome"/>
</dbReference>
<dbReference type="CDD" id="cd12797">
    <property type="entry name" value="M23_peptidase"/>
    <property type="match status" value="1"/>
</dbReference>
<name>A0A8G0ZYS1_9RHOB</name>
<keyword evidence="6" id="KW-0482">Metalloprotease</keyword>